<dbReference type="RefSeq" id="WP_134486997.1">
    <property type="nucleotide sequence ID" value="NZ_CP139089.1"/>
</dbReference>
<dbReference type="GO" id="GO:0016787">
    <property type="term" value="F:hydrolase activity"/>
    <property type="evidence" value="ECO:0007669"/>
    <property type="project" value="UniProtKB-KW"/>
</dbReference>
<dbReference type="KEGG" id="mtun:MTUNDRAET4_0733"/>
<dbReference type="PROSITE" id="PS00893">
    <property type="entry name" value="NUDIX_BOX"/>
    <property type="match status" value="1"/>
</dbReference>
<sequence length="162" mass="17432">MSAIEVEPPRLYPSRPFLAVSIAVFRAGKVLMATRTRAPFINAFSLPGGLVETGETLAEAALRELREEVDVEARVIAFNRHVESIERDDAGGIKRHFVIASFIGEWIAGEGTPGLEAGEVVWVEPSQLSRLHCTPHTAEVVAGAASVLQSGRFNLPESGVSL</sequence>
<proteinExistence type="inferred from homology"/>
<comment type="similarity">
    <text evidence="3">Belongs to the Nudix hydrolase family.</text>
</comment>
<evidence type="ECO:0000256" key="3">
    <source>
        <dbReference type="RuleBase" id="RU003476"/>
    </source>
</evidence>
<evidence type="ECO:0000313" key="6">
    <source>
        <dbReference type="Proteomes" id="UP000294360"/>
    </source>
</evidence>
<evidence type="ECO:0000259" key="4">
    <source>
        <dbReference type="PROSITE" id="PS51462"/>
    </source>
</evidence>
<organism evidence="5 6">
    <name type="scientific">Methylocella tundrae</name>
    <dbReference type="NCBI Taxonomy" id="227605"/>
    <lineage>
        <taxon>Bacteria</taxon>
        <taxon>Pseudomonadati</taxon>
        <taxon>Pseudomonadota</taxon>
        <taxon>Alphaproteobacteria</taxon>
        <taxon>Hyphomicrobiales</taxon>
        <taxon>Beijerinckiaceae</taxon>
        <taxon>Methylocella</taxon>
    </lineage>
</organism>
<accession>A0A4U8Z0B4</accession>
<keyword evidence="2 3" id="KW-0378">Hydrolase</keyword>
<dbReference type="PROSITE" id="PS51462">
    <property type="entry name" value="NUDIX"/>
    <property type="match status" value="1"/>
</dbReference>
<dbReference type="InterPro" id="IPR020476">
    <property type="entry name" value="Nudix_hydrolase"/>
</dbReference>
<evidence type="ECO:0000313" key="5">
    <source>
        <dbReference type="EMBL" id="VFU07626.1"/>
    </source>
</evidence>
<protein>
    <submittedName>
        <fullName evidence="5">NUDIX hydrolase</fullName>
    </submittedName>
</protein>
<dbReference type="Gene3D" id="3.90.79.10">
    <property type="entry name" value="Nucleoside Triphosphate Pyrophosphohydrolase"/>
    <property type="match status" value="1"/>
</dbReference>
<dbReference type="PRINTS" id="PR00502">
    <property type="entry name" value="NUDIXFAMILY"/>
</dbReference>
<dbReference type="InterPro" id="IPR000086">
    <property type="entry name" value="NUDIX_hydrolase_dom"/>
</dbReference>
<dbReference type="AlphaFoldDB" id="A0A4U8Z0B4"/>
<dbReference type="EMBL" id="LR536450">
    <property type="protein sequence ID" value="VFU07626.1"/>
    <property type="molecule type" value="Genomic_DNA"/>
</dbReference>
<dbReference type="Proteomes" id="UP000294360">
    <property type="component" value="Chromosome"/>
</dbReference>
<evidence type="ECO:0000256" key="2">
    <source>
        <dbReference type="ARBA" id="ARBA00022801"/>
    </source>
</evidence>
<dbReference type="InterPro" id="IPR015797">
    <property type="entry name" value="NUDIX_hydrolase-like_dom_sf"/>
</dbReference>
<feature type="domain" description="Nudix hydrolase" evidence="4">
    <location>
        <begin position="15"/>
        <end position="146"/>
    </location>
</feature>
<reference evidence="5 6" key="1">
    <citation type="submission" date="2019-03" db="EMBL/GenBank/DDBJ databases">
        <authorList>
            <person name="Kox A.R. M."/>
        </authorList>
    </citation>
    <scope>NUCLEOTIDE SEQUENCE [LARGE SCALE GENOMIC DNA]</scope>
    <source>
        <strain evidence="5">MTUNDRAET4 annotated genome</strain>
    </source>
</reference>
<comment type="cofactor">
    <cofactor evidence="1">
        <name>Mg(2+)</name>
        <dbReference type="ChEBI" id="CHEBI:18420"/>
    </cofactor>
</comment>
<gene>
    <name evidence="5" type="ORF">MTUNDRAET4_0733</name>
</gene>
<dbReference type="OrthoDB" id="9761969at2"/>
<dbReference type="PANTHER" id="PTHR43736:SF1">
    <property type="entry name" value="DIHYDRONEOPTERIN TRIPHOSPHATE DIPHOSPHATASE"/>
    <property type="match status" value="1"/>
</dbReference>
<dbReference type="SUPFAM" id="SSF55811">
    <property type="entry name" value="Nudix"/>
    <property type="match status" value="1"/>
</dbReference>
<dbReference type="CDD" id="cd04673">
    <property type="entry name" value="NUDIX_ADPRase"/>
    <property type="match status" value="1"/>
</dbReference>
<dbReference type="InterPro" id="IPR020084">
    <property type="entry name" value="NUDIX_hydrolase_CS"/>
</dbReference>
<dbReference type="PANTHER" id="PTHR43736">
    <property type="entry name" value="ADP-RIBOSE PYROPHOSPHATASE"/>
    <property type="match status" value="1"/>
</dbReference>
<evidence type="ECO:0000256" key="1">
    <source>
        <dbReference type="ARBA" id="ARBA00001946"/>
    </source>
</evidence>
<name>A0A4U8Z0B4_METTU</name>
<dbReference type="Pfam" id="PF00293">
    <property type="entry name" value="NUDIX"/>
    <property type="match status" value="1"/>
</dbReference>